<evidence type="ECO:0000256" key="8">
    <source>
        <dbReference type="ARBA" id="ARBA00023125"/>
    </source>
</evidence>
<proteinExistence type="inferred from homology"/>
<dbReference type="OrthoDB" id="10262986at2759"/>
<evidence type="ECO:0000256" key="11">
    <source>
        <dbReference type="ARBA" id="ARBA00023242"/>
    </source>
</evidence>
<evidence type="ECO:0000256" key="3">
    <source>
        <dbReference type="ARBA" id="ARBA00022741"/>
    </source>
</evidence>
<dbReference type="Pfam" id="PF16203">
    <property type="entry name" value="ERCC3_RAD25_C"/>
    <property type="match status" value="1"/>
</dbReference>
<dbReference type="FunFam" id="3.40.50.300:FF:000077">
    <property type="entry name" value="Probable DNA repair helicase RAD25"/>
    <property type="match status" value="1"/>
</dbReference>
<dbReference type="InterPro" id="IPR032830">
    <property type="entry name" value="XPB/Ssl2_N"/>
</dbReference>
<evidence type="ECO:0000256" key="10">
    <source>
        <dbReference type="ARBA" id="ARBA00023235"/>
    </source>
</evidence>
<dbReference type="NCBIfam" id="TIGR00603">
    <property type="entry name" value="rad25"/>
    <property type="match status" value="1"/>
</dbReference>
<comment type="similarity">
    <text evidence="2">Belongs to the helicase family. RAD25/XPB subfamily.</text>
</comment>
<comment type="catalytic activity">
    <reaction evidence="12">
        <text>Couples ATP hydrolysis with the unwinding of duplex DNA by translocating in the 3'-5' direction.</text>
        <dbReference type="EC" id="5.6.2.4"/>
    </reaction>
</comment>
<feature type="domain" description="Helicase ATP-binding" evidence="17">
    <location>
        <begin position="259"/>
        <end position="421"/>
    </location>
</feature>
<keyword evidence="11" id="KW-0539">Nucleus</keyword>
<dbReference type="SUPFAM" id="SSF52540">
    <property type="entry name" value="P-loop containing nucleoside triphosphate hydrolases"/>
    <property type="match status" value="2"/>
</dbReference>
<dbReference type="CDD" id="cd18789">
    <property type="entry name" value="SF2_C_XPB"/>
    <property type="match status" value="1"/>
</dbReference>
<feature type="region of interest" description="Disordered" evidence="16">
    <location>
        <begin position="669"/>
        <end position="705"/>
    </location>
</feature>
<dbReference type="Gene3D" id="3.40.50.300">
    <property type="entry name" value="P-loop containing nucleotide triphosphate hydrolases"/>
    <property type="match status" value="2"/>
</dbReference>
<dbReference type="SMART" id="SM00487">
    <property type="entry name" value="DEXDc"/>
    <property type="match status" value="1"/>
</dbReference>
<dbReference type="InterPro" id="IPR050615">
    <property type="entry name" value="ATP-dep_DNA_Helicase"/>
</dbReference>
<gene>
    <name evidence="19" type="ORF">IFM89_034294</name>
</gene>
<dbReference type="GO" id="GO:0009411">
    <property type="term" value="P:response to UV"/>
    <property type="evidence" value="ECO:0007669"/>
    <property type="project" value="UniProtKB-ARBA"/>
</dbReference>
<dbReference type="PROSITE" id="PS51192">
    <property type="entry name" value="HELICASE_ATP_BIND_1"/>
    <property type="match status" value="1"/>
</dbReference>
<dbReference type="PANTHER" id="PTHR11274">
    <property type="entry name" value="RAD25/XP-B DNA REPAIR HELICASE"/>
    <property type="match status" value="1"/>
</dbReference>
<evidence type="ECO:0000256" key="9">
    <source>
        <dbReference type="ARBA" id="ARBA00023204"/>
    </source>
</evidence>
<keyword evidence="8" id="KW-0238">DNA-binding</keyword>
<keyword evidence="10" id="KW-0413">Isomerase</keyword>
<accession>A0A835IK65</accession>
<evidence type="ECO:0000256" key="7">
    <source>
        <dbReference type="ARBA" id="ARBA00022840"/>
    </source>
</evidence>
<evidence type="ECO:0000313" key="19">
    <source>
        <dbReference type="EMBL" id="KAF9617143.1"/>
    </source>
</evidence>
<dbReference type="InterPro" id="IPR006935">
    <property type="entry name" value="Helicase/UvrB_N"/>
</dbReference>
<dbReference type="GO" id="GO:0043138">
    <property type="term" value="F:3'-5' DNA helicase activity"/>
    <property type="evidence" value="ECO:0007669"/>
    <property type="project" value="UniProtKB-EC"/>
</dbReference>
<dbReference type="FunFam" id="3.40.50.300:FF:000117">
    <property type="entry name" value="Putative DNA repair helicase rad25"/>
    <property type="match status" value="1"/>
</dbReference>
<comment type="subcellular location">
    <subcellularLocation>
        <location evidence="1">Nucleus</location>
    </subcellularLocation>
</comment>
<dbReference type="AlphaFoldDB" id="A0A835IK65"/>
<dbReference type="GO" id="GO:0000112">
    <property type="term" value="C:nucleotide-excision repair factor 3 complex"/>
    <property type="evidence" value="ECO:0007669"/>
    <property type="project" value="TreeGrafter"/>
</dbReference>
<dbReference type="GO" id="GO:0097550">
    <property type="term" value="C:transcription preinitiation complex"/>
    <property type="evidence" value="ECO:0007669"/>
    <property type="project" value="TreeGrafter"/>
</dbReference>
<dbReference type="Pfam" id="PF04851">
    <property type="entry name" value="ResIII"/>
    <property type="match status" value="1"/>
</dbReference>
<comment type="catalytic activity">
    <reaction evidence="14">
        <text>ATP + H2O = ADP + phosphate + H(+)</text>
        <dbReference type="Rhea" id="RHEA:13065"/>
        <dbReference type="ChEBI" id="CHEBI:15377"/>
        <dbReference type="ChEBI" id="CHEBI:15378"/>
        <dbReference type="ChEBI" id="CHEBI:30616"/>
        <dbReference type="ChEBI" id="CHEBI:43474"/>
        <dbReference type="ChEBI" id="CHEBI:456216"/>
        <dbReference type="EC" id="5.6.2.4"/>
    </reaction>
</comment>
<reference evidence="19 20" key="1">
    <citation type="submission" date="2020-10" db="EMBL/GenBank/DDBJ databases">
        <title>The Coptis chinensis genome and diversification of protoberbering-type alkaloids.</title>
        <authorList>
            <person name="Wang B."/>
            <person name="Shu S."/>
            <person name="Song C."/>
            <person name="Liu Y."/>
        </authorList>
    </citation>
    <scope>NUCLEOTIDE SEQUENCE [LARGE SCALE GENOMIC DNA]</scope>
    <source>
        <strain evidence="19">HL-2020</strain>
        <tissue evidence="19">Leaf</tissue>
    </source>
</reference>
<keyword evidence="7" id="KW-0067">ATP-binding</keyword>
<dbReference type="EC" id="5.6.2.4" evidence="13"/>
<dbReference type="PROSITE" id="PS51194">
    <property type="entry name" value="HELICASE_CTER"/>
    <property type="match status" value="1"/>
</dbReference>
<evidence type="ECO:0000256" key="4">
    <source>
        <dbReference type="ARBA" id="ARBA00022763"/>
    </source>
</evidence>
<dbReference type="InterPro" id="IPR014001">
    <property type="entry name" value="Helicase_ATP-bd"/>
</dbReference>
<comment type="caution">
    <text evidence="19">The sequence shown here is derived from an EMBL/GenBank/DDBJ whole genome shotgun (WGS) entry which is preliminary data.</text>
</comment>
<dbReference type="GO" id="GO:0005524">
    <property type="term" value="F:ATP binding"/>
    <property type="evidence" value="ECO:0007669"/>
    <property type="project" value="UniProtKB-KW"/>
</dbReference>
<keyword evidence="5" id="KW-0378">Hydrolase</keyword>
<dbReference type="CDD" id="cd18029">
    <property type="entry name" value="DEXHc_XPB"/>
    <property type="match status" value="1"/>
</dbReference>
<evidence type="ECO:0000256" key="14">
    <source>
        <dbReference type="ARBA" id="ARBA00048988"/>
    </source>
</evidence>
<dbReference type="GO" id="GO:0006289">
    <property type="term" value="P:nucleotide-excision repair"/>
    <property type="evidence" value="ECO:0007669"/>
    <property type="project" value="InterPro"/>
</dbReference>
<dbReference type="InterPro" id="IPR001650">
    <property type="entry name" value="Helicase_C-like"/>
</dbReference>
<dbReference type="GO" id="GO:0005675">
    <property type="term" value="C:transcription factor TFIIH holo complex"/>
    <property type="evidence" value="ECO:0007669"/>
    <property type="project" value="TreeGrafter"/>
</dbReference>
<dbReference type="GO" id="GO:0016787">
    <property type="term" value="F:hydrolase activity"/>
    <property type="evidence" value="ECO:0007669"/>
    <property type="project" value="UniProtKB-KW"/>
</dbReference>
<evidence type="ECO:0000313" key="20">
    <source>
        <dbReference type="Proteomes" id="UP000631114"/>
    </source>
</evidence>
<keyword evidence="20" id="KW-1185">Reference proteome</keyword>
<keyword evidence="6" id="KW-0347">Helicase</keyword>
<dbReference type="InterPro" id="IPR001161">
    <property type="entry name" value="XPB/Ssl2"/>
</dbReference>
<dbReference type="Pfam" id="PF13625">
    <property type="entry name" value="Helicase_C_3"/>
    <property type="match status" value="1"/>
</dbReference>
<dbReference type="SMART" id="SM00490">
    <property type="entry name" value="HELICc"/>
    <property type="match status" value="1"/>
</dbReference>
<keyword evidence="4" id="KW-0227">DNA damage</keyword>
<feature type="domain" description="Helicase C-terminal" evidence="18">
    <location>
        <begin position="476"/>
        <end position="642"/>
    </location>
</feature>
<evidence type="ECO:0000256" key="12">
    <source>
        <dbReference type="ARBA" id="ARBA00034617"/>
    </source>
</evidence>
<evidence type="ECO:0000256" key="2">
    <source>
        <dbReference type="ARBA" id="ARBA00006637"/>
    </source>
</evidence>
<dbReference type="EMBL" id="JADFTS010000003">
    <property type="protein sequence ID" value="KAF9617143.1"/>
    <property type="molecule type" value="Genomic_DNA"/>
</dbReference>
<evidence type="ECO:0000256" key="1">
    <source>
        <dbReference type="ARBA" id="ARBA00004123"/>
    </source>
</evidence>
<comment type="subunit">
    <text evidence="15">Component of the 7-subunit TFIIH core complex composed of XPB, XPD, TFB1/GTF2H1, GTF2H2/P44, TFB4/GTF2H3, TFB2/GTF2H4 and TFB5/GTF2H5, which is active in NER. The core complex associates with the 3-subunit CDK-activating kinase (CAK) module composed of CYCH1/cyclin H1, CDKD and MAT1/At4g30820 to form the 10-subunit holoenzyme (holo-TFIIH) active in transcription.</text>
</comment>
<dbReference type="PANTHER" id="PTHR11274:SF0">
    <property type="entry name" value="GENERAL TRANSCRIPTION AND DNA REPAIR FACTOR IIH HELICASE SUBUNIT XPB"/>
    <property type="match status" value="1"/>
</dbReference>
<sequence>MGERSDLPSKKRKLSKEVGRGKPTTICTLDTSVVEGKNSDFTKLEFKPDHVNHPLWVCPDGRIMLETSSPLYKQASDFLLTIAEPVCKQGAMPEYNLTPHSLFAVMSVGIESETIISGLNKLCKTMLPKKIIDFIHASTSNYGKVKLVFKKNRYFVQSTFPELLKTLLGDEVILGAVLGVPHEVHNGIELAAVEKEVHSFEIDPSRVDTVKERCLPSNLNFPMLEEYDFRNDTVNPDLKIELKPQVQARPYQEESLSKMFGTGRARSGIIVLPCGAGKSLVGVSAACRIRKSCLCLATSAVSVDQWTEQFKLWSTIREDEVCRFTADDKEDLHRNAGIVVTTYNMVAFGGIRSKESEKLIEEIRNREWGLLIMDEVHVVPAQVFRKVISITKSHCKLGLTATLVREDDRISDLNFLIGPKLYETNWLDLVKCGFIANVQCTEVRCPLTKEFMEKYLKKENSKKKHALCAMNPNKFRACEFLIRYHEQQRGHKIIVFSDNLFALTEYAIKLHKPMIYGATCHDERKIVLDKFKNSSDVNTVFLSKVGDNSIDIPEANVIIQISSHGGSRRQEAQRLGRILRAKGRPQGQVAIGKEEYNAFFYSLVSTDTEEMYYSTKRQQFLVEQGYSFKIITNLPPADSGPDLSYSRHDEQMALLRKVMTARDDKVGSELLEDADDITNSQRREKVRSKAKGPSKRHALFKKRFT</sequence>
<dbReference type="Proteomes" id="UP000631114">
    <property type="component" value="Unassembled WGS sequence"/>
</dbReference>
<evidence type="ECO:0000256" key="16">
    <source>
        <dbReference type="SAM" id="MobiDB-lite"/>
    </source>
</evidence>
<dbReference type="InterPro" id="IPR027417">
    <property type="entry name" value="P-loop_NTPase"/>
</dbReference>
<dbReference type="GO" id="GO:0003677">
    <property type="term" value="F:DNA binding"/>
    <property type="evidence" value="ECO:0007669"/>
    <property type="project" value="UniProtKB-KW"/>
</dbReference>
<evidence type="ECO:0000256" key="15">
    <source>
        <dbReference type="ARBA" id="ARBA00065951"/>
    </source>
</evidence>
<keyword evidence="9" id="KW-0234">DNA repair</keyword>
<evidence type="ECO:0000256" key="13">
    <source>
        <dbReference type="ARBA" id="ARBA00034808"/>
    </source>
</evidence>
<evidence type="ECO:0000259" key="18">
    <source>
        <dbReference type="PROSITE" id="PS51194"/>
    </source>
</evidence>
<dbReference type="InterPro" id="IPR032438">
    <property type="entry name" value="ERCC3_RAD25_C"/>
</dbReference>
<dbReference type="GO" id="GO:0006367">
    <property type="term" value="P:transcription initiation at RNA polymerase II promoter"/>
    <property type="evidence" value="ECO:0007669"/>
    <property type="project" value="InterPro"/>
</dbReference>
<evidence type="ECO:0000256" key="5">
    <source>
        <dbReference type="ARBA" id="ARBA00022801"/>
    </source>
</evidence>
<organism evidence="19 20">
    <name type="scientific">Coptis chinensis</name>
    <dbReference type="NCBI Taxonomy" id="261450"/>
    <lineage>
        <taxon>Eukaryota</taxon>
        <taxon>Viridiplantae</taxon>
        <taxon>Streptophyta</taxon>
        <taxon>Embryophyta</taxon>
        <taxon>Tracheophyta</taxon>
        <taxon>Spermatophyta</taxon>
        <taxon>Magnoliopsida</taxon>
        <taxon>Ranunculales</taxon>
        <taxon>Ranunculaceae</taxon>
        <taxon>Coptidoideae</taxon>
        <taxon>Coptis</taxon>
    </lineage>
</organism>
<evidence type="ECO:0000259" key="17">
    <source>
        <dbReference type="PROSITE" id="PS51192"/>
    </source>
</evidence>
<keyword evidence="3" id="KW-0547">Nucleotide-binding</keyword>
<evidence type="ECO:0000256" key="6">
    <source>
        <dbReference type="ARBA" id="ARBA00022806"/>
    </source>
</evidence>
<name>A0A835IK65_9MAGN</name>
<dbReference type="PRINTS" id="PR00851">
    <property type="entry name" value="XRODRMPGMNTB"/>
</dbReference>
<protein>
    <recommendedName>
        <fullName evidence="13">DNA 3'-5' helicase</fullName>
        <ecNumber evidence="13">5.6.2.4</ecNumber>
    </recommendedName>
</protein>
<feature type="compositionally biased region" description="Basic residues" evidence="16">
    <location>
        <begin position="684"/>
        <end position="705"/>
    </location>
</feature>